<reference evidence="19" key="1">
    <citation type="submission" date="2016-11" db="EMBL/GenBank/DDBJ databases">
        <authorList>
            <person name="Varghese N."/>
            <person name="Submissions S."/>
        </authorList>
    </citation>
    <scope>NUCLEOTIDE SEQUENCE [LARGE SCALE GENOMIC DNA]</scope>
    <source>
        <strain evidence="19">DSM 100572</strain>
    </source>
</reference>
<dbReference type="SMART" id="SM00387">
    <property type="entry name" value="HATPase_c"/>
    <property type="match status" value="1"/>
</dbReference>
<proteinExistence type="predicted"/>
<dbReference type="STRING" id="1195760.SAMN05444281_1247"/>
<dbReference type="SUPFAM" id="SSF55874">
    <property type="entry name" value="ATPase domain of HSP90 chaperone/DNA topoisomerase II/histidine kinase"/>
    <property type="match status" value="1"/>
</dbReference>
<keyword evidence="3 12" id="KW-0597">Phosphoprotein</keyword>
<evidence type="ECO:0000256" key="9">
    <source>
        <dbReference type="ARBA" id="ARBA00023015"/>
    </source>
</evidence>
<keyword evidence="14" id="KW-0732">Signal</keyword>
<evidence type="ECO:0000256" key="7">
    <source>
        <dbReference type="ARBA" id="ARBA00022840"/>
    </source>
</evidence>
<dbReference type="InterPro" id="IPR011123">
    <property type="entry name" value="Y_Y_Y"/>
</dbReference>
<feature type="chain" id="PRO_5013177952" description="histidine kinase" evidence="14">
    <location>
        <begin position="20"/>
        <end position="1343"/>
    </location>
</feature>
<sequence>MIKKTVFLFFLISNFMSFAQSLKFEHYNSKDGISQNSVRHIVQDKQGFLWLGTFSGLNRFDGYQFKSYLSTSLNKEELYNDDITVLKYDESLNNLWIGTRFGLTVLDLSTQKFTTFLPDKNNPNSLPDKEIRSIYIDKYKRIWVGTKNKGLYIYYPDENKFEKVKLPSYYYIKEIFEDKNGDLWIGSYDTAGIAKISLDAKGLITSVSHYTLTIKKNKKKNPYINFIYEDFKSDIFVGTRNGLYKLNKIQNVFETLEIKDEKLREKIGPHFLSIARSPNGKYWLGTLSGLLVFNQLEDLVKGEFDWHYSILTEETSLVDNLISALYFDPSGVLWIGTEDGLDKYDPYENQIHLNKDISLYTENQIPRNRGFAKTYDNHVILATWHNGLFITNKNSFVPLYSCKEDISSIYTIDGKIFYCGLWNGKLLIYDYLKNTSKVVDIGNRNAAISTFLKYDENTMLVGSFGEGIVWFDIKKKSVKLGTERLFPNYEINRIKKDGETLWIAAEEGLIHYEYTSKKSKIYQYNPDKKGGIPQDNLSDILIDSKKQVWAATRAGLAKYIVEKDDFELITEPRELSGKWITDMILDVDGSLWLNINNNTIGKYNTDLNTINIYHVKSGTRLDIFSSVGFYNYNNSRIYIGGKYGVISFSPNTIKENHYAPKPIITEFKVQNKEIVPGGRIDGQVPFKKDINYGKNVVLDYNNRNFSIQFSTPCYSNQRLNKFEYMLEGFDEDWIETNSDLRTVQYTNLFSKDYVFKIRSSNSDGIWSKTSEYQIKILPSFWFTYKGLFLIAVVLVLLAYFLRRQIKLRQELLYEKVKREREEKLNNEKLRFFTNISHELRTPLTLILGPIKQLLELNAKNEYAKSRVDLIYLNANRLLRLVNQILDFRKAETGQLKLKVSKVEVAKITQNVFDSFVVYAQSKDIHFNLNIDHEVETCWLDVDKYDKILFNLLSNAMKFTNHYGNVDLFVGYENDDKKNLIIEVSDDGIGIPLGSQEKIFSRFYQAENSKKNTTGTGIGLSFVKALVEIHKGEIQVKSIPNDGSVFFVKLPVTKDTYQENEIFDAIIEENKHEIILPLQDDTFYKSVKKIDKSIEIKHKIVVIDDNTELRKYIVEYLSTYYKVYEAENGKEGLAICKKVKPALCVVDVMMPVMNGFDFVETLKQDEYISNTAIILLTALAENENRIKGYSIGVDDYLVKPFDPSVLKSRIDNIIKIHFNLKKTFSDEVESDVITLAHSQIDIDLISNIKELIEQHIANPNLTMGFLCEELAMSTSKLYRKITQLTDMSPSEFIRTIRLKKSAELLQTKNYNVSEVANMVGFNDPLYFSRCFKKQFGVAPSTLIK</sequence>
<dbReference type="Pfam" id="PF02518">
    <property type="entry name" value="HATPase_c"/>
    <property type="match status" value="1"/>
</dbReference>
<keyword evidence="9" id="KW-0805">Transcription regulation</keyword>
<dbReference type="Pfam" id="PF07494">
    <property type="entry name" value="Reg_prop"/>
    <property type="match status" value="4"/>
</dbReference>
<dbReference type="SUPFAM" id="SSF52172">
    <property type="entry name" value="CheY-like"/>
    <property type="match status" value="1"/>
</dbReference>
<dbReference type="Gene3D" id="1.10.10.60">
    <property type="entry name" value="Homeodomain-like"/>
    <property type="match status" value="2"/>
</dbReference>
<accession>A0A1M5UGG1</accession>
<dbReference type="InterPro" id="IPR018062">
    <property type="entry name" value="HTH_AraC-typ_CS"/>
</dbReference>
<organism evidence="18 19">
    <name type="scientific">Wenyingzhuangia marina</name>
    <dbReference type="NCBI Taxonomy" id="1195760"/>
    <lineage>
        <taxon>Bacteria</taxon>
        <taxon>Pseudomonadati</taxon>
        <taxon>Bacteroidota</taxon>
        <taxon>Flavobacteriia</taxon>
        <taxon>Flavobacteriales</taxon>
        <taxon>Flavobacteriaceae</taxon>
        <taxon>Wenyingzhuangia</taxon>
    </lineage>
</organism>
<dbReference type="PRINTS" id="PR00344">
    <property type="entry name" value="BCTRLSENSOR"/>
</dbReference>
<dbReference type="CDD" id="cd00082">
    <property type="entry name" value="HisKA"/>
    <property type="match status" value="1"/>
</dbReference>
<dbReference type="InterPro" id="IPR009057">
    <property type="entry name" value="Homeodomain-like_sf"/>
</dbReference>
<dbReference type="InterPro" id="IPR003594">
    <property type="entry name" value="HATPase_dom"/>
</dbReference>
<evidence type="ECO:0000259" key="16">
    <source>
        <dbReference type="PROSITE" id="PS50109"/>
    </source>
</evidence>
<evidence type="ECO:0000256" key="1">
    <source>
        <dbReference type="ARBA" id="ARBA00000085"/>
    </source>
</evidence>
<name>A0A1M5UGG1_9FLAO</name>
<dbReference type="Gene3D" id="3.40.50.2300">
    <property type="match status" value="1"/>
</dbReference>
<evidence type="ECO:0000256" key="4">
    <source>
        <dbReference type="ARBA" id="ARBA00022679"/>
    </source>
</evidence>
<dbReference type="Pfam" id="PF07495">
    <property type="entry name" value="Y_Y_Y"/>
    <property type="match status" value="1"/>
</dbReference>
<dbReference type="InterPro" id="IPR011006">
    <property type="entry name" value="CheY-like_superfamily"/>
</dbReference>
<dbReference type="GO" id="GO:0000155">
    <property type="term" value="F:phosphorelay sensor kinase activity"/>
    <property type="evidence" value="ECO:0007669"/>
    <property type="project" value="InterPro"/>
</dbReference>
<feature type="transmembrane region" description="Helical" evidence="13">
    <location>
        <begin position="781"/>
        <end position="801"/>
    </location>
</feature>
<dbReference type="EC" id="2.7.13.3" evidence="2"/>
<dbReference type="InterPro" id="IPR001789">
    <property type="entry name" value="Sig_transdc_resp-reg_receiver"/>
</dbReference>
<feature type="modified residue" description="4-aspartylphosphate" evidence="12">
    <location>
        <position position="1146"/>
    </location>
</feature>
<evidence type="ECO:0000259" key="17">
    <source>
        <dbReference type="PROSITE" id="PS50110"/>
    </source>
</evidence>
<evidence type="ECO:0000259" key="15">
    <source>
        <dbReference type="PROSITE" id="PS01124"/>
    </source>
</evidence>
<evidence type="ECO:0000313" key="18">
    <source>
        <dbReference type="EMBL" id="SHH62010.1"/>
    </source>
</evidence>
<dbReference type="OrthoDB" id="1522078at2"/>
<dbReference type="PROSITE" id="PS01124">
    <property type="entry name" value="HTH_ARAC_FAMILY_2"/>
    <property type="match status" value="1"/>
</dbReference>
<dbReference type="Pfam" id="PF00072">
    <property type="entry name" value="Response_reg"/>
    <property type="match status" value="1"/>
</dbReference>
<dbReference type="Gene3D" id="1.10.287.130">
    <property type="match status" value="1"/>
</dbReference>
<comment type="catalytic activity">
    <reaction evidence="1">
        <text>ATP + protein L-histidine = ADP + protein N-phospho-L-histidine.</text>
        <dbReference type="EC" id="2.7.13.3"/>
    </reaction>
</comment>
<evidence type="ECO:0000256" key="6">
    <source>
        <dbReference type="ARBA" id="ARBA00022777"/>
    </source>
</evidence>
<dbReference type="InterPro" id="IPR005467">
    <property type="entry name" value="His_kinase_dom"/>
</dbReference>
<dbReference type="PROSITE" id="PS50109">
    <property type="entry name" value="HIS_KIN"/>
    <property type="match status" value="1"/>
</dbReference>
<keyword evidence="19" id="KW-1185">Reference proteome</keyword>
<dbReference type="InterPro" id="IPR011110">
    <property type="entry name" value="Reg_prop"/>
</dbReference>
<dbReference type="SMART" id="SM00342">
    <property type="entry name" value="HTH_ARAC"/>
    <property type="match status" value="1"/>
</dbReference>
<dbReference type="InterPro" id="IPR004358">
    <property type="entry name" value="Sig_transdc_His_kin-like_C"/>
</dbReference>
<evidence type="ECO:0000256" key="11">
    <source>
        <dbReference type="ARBA" id="ARBA00023163"/>
    </source>
</evidence>
<dbReference type="InterPro" id="IPR036890">
    <property type="entry name" value="HATPase_C_sf"/>
</dbReference>
<dbReference type="PANTHER" id="PTHR43547:SF2">
    <property type="entry name" value="HYBRID SIGNAL TRANSDUCTION HISTIDINE KINASE C"/>
    <property type="match status" value="1"/>
</dbReference>
<dbReference type="SUPFAM" id="SSF50998">
    <property type="entry name" value="Quinoprotein alcohol dehydrogenase-like"/>
    <property type="match status" value="1"/>
</dbReference>
<keyword evidence="4" id="KW-0808">Transferase</keyword>
<evidence type="ECO:0000256" key="10">
    <source>
        <dbReference type="ARBA" id="ARBA00023125"/>
    </source>
</evidence>
<evidence type="ECO:0000256" key="8">
    <source>
        <dbReference type="ARBA" id="ARBA00023012"/>
    </source>
</evidence>
<dbReference type="Pfam" id="PF00512">
    <property type="entry name" value="HisKA"/>
    <property type="match status" value="1"/>
</dbReference>
<evidence type="ECO:0000256" key="2">
    <source>
        <dbReference type="ARBA" id="ARBA00012438"/>
    </source>
</evidence>
<feature type="domain" description="Histidine kinase" evidence="16">
    <location>
        <begin position="834"/>
        <end position="1053"/>
    </location>
</feature>
<feature type="domain" description="HTH araC/xylS-type" evidence="15">
    <location>
        <begin position="1245"/>
        <end position="1343"/>
    </location>
</feature>
<dbReference type="InterPro" id="IPR013783">
    <property type="entry name" value="Ig-like_fold"/>
</dbReference>
<dbReference type="Gene3D" id="2.130.10.10">
    <property type="entry name" value="YVTN repeat-like/Quinoprotein amine dehydrogenase"/>
    <property type="match status" value="2"/>
</dbReference>
<dbReference type="InterPro" id="IPR015943">
    <property type="entry name" value="WD40/YVTN_repeat-like_dom_sf"/>
</dbReference>
<dbReference type="SUPFAM" id="SSF47384">
    <property type="entry name" value="Homodimeric domain of signal transducing histidine kinase"/>
    <property type="match status" value="1"/>
</dbReference>
<evidence type="ECO:0000313" key="19">
    <source>
        <dbReference type="Proteomes" id="UP000184109"/>
    </source>
</evidence>
<evidence type="ECO:0000256" key="12">
    <source>
        <dbReference type="PROSITE-ProRule" id="PRU00169"/>
    </source>
</evidence>
<keyword evidence="13" id="KW-0472">Membrane</keyword>
<evidence type="ECO:0000256" key="5">
    <source>
        <dbReference type="ARBA" id="ARBA00022741"/>
    </source>
</evidence>
<evidence type="ECO:0000256" key="3">
    <source>
        <dbReference type="ARBA" id="ARBA00022553"/>
    </source>
</evidence>
<dbReference type="FunFam" id="3.30.565.10:FF:000037">
    <property type="entry name" value="Hybrid sensor histidine kinase/response regulator"/>
    <property type="match status" value="1"/>
</dbReference>
<keyword evidence="13" id="KW-1133">Transmembrane helix</keyword>
<protein>
    <recommendedName>
        <fullName evidence="2">histidine kinase</fullName>
        <ecNumber evidence="2">2.7.13.3</ecNumber>
    </recommendedName>
</protein>
<evidence type="ECO:0000256" key="13">
    <source>
        <dbReference type="SAM" id="Phobius"/>
    </source>
</evidence>
<dbReference type="Proteomes" id="UP000184109">
    <property type="component" value="Unassembled WGS sequence"/>
</dbReference>
<dbReference type="Gene3D" id="2.60.40.10">
    <property type="entry name" value="Immunoglobulins"/>
    <property type="match status" value="1"/>
</dbReference>
<dbReference type="CDD" id="cd17574">
    <property type="entry name" value="REC_OmpR"/>
    <property type="match status" value="1"/>
</dbReference>
<keyword evidence="6 18" id="KW-0418">Kinase</keyword>
<dbReference type="FunFam" id="1.10.287.130:FF:000034">
    <property type="entry name" value="Two-component system sensor histidine kinase/response regulator"/>
    <property type="match status" value="1"/>
</dbReference>
<keyword evidence="7" id="KW-0067">ATP-binding</keyword>
<evidence type="ECO:0000256" key="14">
    <source>
        <dbReference type="SAM" id="SignalP"/>
    </source>
</evidence>
<gene>
    <name evidence="18" type="ORF">SAMN05444281_1247</name>
</gene>
<keyword evidence="11" id="KW-0804">Transcription</keyword>
<keyword evidence="13" id="KW-0812">Transmembrane</keyword>
<dbReference type="SMART" id="SM00388">
    <property type="entry name" value="HisKA"/>
    <property type="match status" value="1"/>
</dbReference>
<feature type="domain" description="Response regulatory" evidence="17">
    <location>
        <begin position="1098"/>
        <end position="1213"/>
    </location>
</feature>
<dbReference type="EMBL" id="FQXQ01000002">
    <property type="protein sequence ID" value="SHH62010.1"/>
    <property type="molecule type" value="Genomic_DNA"/>
</dbReference>
<dbReference type="InterPro" id="IPR003661">
    <property type="entry name" value="HisK_dim/P_dom"/>
</dbReference>
<keyword evidence="5" id="KW-0547">Nucleotide-binding</keyword>
<keyword evidence="10" id="KW-0238">DNA-binding</keyword>
<dbReference type="Pfam" id="PF12833">
    <property type="entry name" value="HTH_18"/>
    <property type="match status" value="1"/>
</dbReference>
<dbReference type="InterPro" id="IPR036097">
    <property type="entry name" value="HisK_dim/P_sf"/>
</dbReference>
<dbReference type="PROSITE" id="PS50110">
    <property type="entry name" value="RESPONSE_REGULATORY"/>
    <property type="match status" value="1"/>
</dbReference>
<dbReference type="SMART" id="SM00448">
    <property type="entry name" value="REC"/>
    <property type="match status" value="1"/>
</dbReference>
<feature type="signal peptide" evidence="14">
    <location>
        <begin position="1"/>
        <end position="19"/>
    </location>
</feature>
<dbReference type="InterPro" id="IPR018060">
    <property type="entry name" value="HTH_AraC"/>
</dbReference>
<dbReference type="GO" id="GO:0003700">
    <property type="term" value="F:DNA-binding transcription factor activity"/>
    <property type="evidence" value="ECO:0007669"/>
    <property type="project" value="InterPro"/>
</dbReference>
<dbReference type="PANTHER" id="PTHR43547">
    <property type="entry name" value="TWO-COMPONENT HISTIDINE KINASE"/>
    <property type="match status" value="1"/>
</dbReference>
<dbReference type="GO" id="GO:0005524">
    <property type="term" value="F:ATP binding"/>
    <property type="evidence" value="ECO:0007669"/>
    <property type="project" value="UniProtKB-KW"/>
</dbReference>
<dbReference type="Gene3D" id="3.30.565.10">
    <property type="entry name" value="Histidine kinase-like ATPase, C-terminal domain"/>
    <property type="match status" value="1"/>
</dbReference>
<dbReference type="SUPFAM" id="SSF46689">
    <property type="entry name" value="Homeodomain-like"/>
    <property type="match status" value="1"/>
</dbReference>
<dbReference type="PROSITE" id="PS00041">
    <property type="entry name" value="HTH_ARAC_FAMILY_1"/>
    <property type="match status" value="1"/>
</dbReference>
<keyword evidence="8" id="KW-0902">Two-component regulatory system</keyword>
<dbReference type="GO" id="GO:0043565">
    <property type="term" value="F:sequence-specific DNA binding"/>
    <property type="evidence" value="ECO:0007669"/>
    <property type="project" value="InterPro"/>
</dbReference>
<dbReference type="InterPro" id="IPR011047">
    <property type="entry name" value="Quinoprotein_ADH-like_sf"/>
</dbReference>